<dbReference type="CDD" id="cd02440">
    <property type="entry name" value="AdoMet_MTases"/>
    <property type="match status" value="1"/>
</dbReference>
<dbReference type="Gene3D" id="3.40.50.150">
    <property type="entry name" value="Vaccinia Virus protein VP39"/>
    <property type="match status" value="1"/>
</dbReference>
<protein>
    <submittedName>
        <fullName evidence="4">Ubiquinone/menaquinone biosynthesis C-methyltransferase UbiE</fullName>
    </submittedName>
</protein>
<dbReference type="Pfam" id="PF13847">
    <property type="entry name" value="Methyltransf_31"/>
    <property type="match status" value="1"/>
</dbReference>
<dbReference type="PANTHER" id="PTHR44942">
    <property type="entry name" value="METHYLTRANSF_11 DOMAIN-CONTAINING PROTEIN"/>
    <property type="match status" value="1"/>
</dbReference>
<dbReference type="SUPFAM" id="SSF53335">
    <property type="entry name" value="S-adenosyl-L-methionine-dependent methyltransferases"/>
    <property type="match status" value="1"/>
</dbReference>
<dbReference type="PANTHER" id="PTHR44942:SF4">
    <property type="entry name" value="METHYLTRANSFERASE TYPE 11 DOMAIN-CONTAINING PROTEIN"/>
    <property type="match status" value="1"/>
</dbReference>
<accession>A0A4R8PYR9</accession>
<dbReference type="GO" id="GO:0008757">
    <property type="term" value="F:S-adenosylmethionine-dependent methyltransferase activity"/>
    <property type="evidence" value="ECO:0007669"/>
    <property type="project" value="InterPro"/>
</dbReference>
<proteinExistence type="predicted"/>
<feature type="domain" description="Methyltransferase" evidence="3">
    <location>
        <begin position="33"/>
        <end position="180"/>
    </location>
</feature>
<keyword evidence="4" id="KW-0830">Ubiquinone</keyword>
<dbReference type="EMBL" id="QAPG01000109">
    <property type="protein sequence ID" value="TDZ31071.1"/>
    <property type="molecule type" value="Genomic_DNA"/>
</dbReference>
<evidence type="ECO:0000256" key="2">
    <source>
        <dbReference type="ARBA" id="ARBA00022679"/>
    </source>
</evidence>
<keyword evidence="1 4" id="KW-0489">Methyltransferase</keyword>
<dbReference type="Proteomes" id="UP000295083">
    <property type="component" value="Unassembled WGS sequence"/>
</dbReference>
<evidence type="ECO:0000313" key="5">
    <source>
        <dbReference type="Proteomes" id="UP000295083"/>
    </source>
</evidence>
<keyword evidence="5" id="KW-1185">Reference proteome</keyword>
<evidence type="ECO:0000259" key="3">
    <source>
        <dbReference type="Pfam" id="PF13847"/>
    </source>
</evidence>
<keyword evidence="2 4" id="KW-0808">Transferase</keyword>
<dbReference type="InterPro" id="IPR051052">
    <property type="entry name" value="Diverse_substrate_MTase"/>
</dbReference>
<dbReference type="AlphaFoldDB" id="A0A4R8PYR9"/>
<evidence type="ECO:0000256" key="1">
    <source>
        <dbReference type="ARBA" id="ARBA00022603"/>
    </source>
</evidence>
<dbReference type="GO" id="GO:0032259">
    <property type="term" value="P:methylation"/>
    <property type="evidence" value="ECO:0007669"/>
    <property type="project" value="UniProtKB-KW"/>
</dbReference>
<organism evidence="4 5">
    <name type="scientific">Colletotrichum spinosum</name>
    <dbReference type="NCBI Taxonomy" id="1347390"/>
    <lineage>
        <taxon>Eukaryota</taxon>
        <taxon>Fungi</taxon>
        <taxon>Dikarya</taxon>
        <taxon>Ascomycota</taxon>
        <taxon>Pezizomycotina</taxon>
        <taxon>Sordariomycetes</taxon>
        <taxon>Hypocreomycetidae</taxon>
        <taxon>Glomerellales</taxon>
        <taxon>Glomerellaceae</taxon>
        <taxon>Colletotrichum</taxon>
        <taxon>Colletotrichum orbiculare species complex</taxon>
    </lineage>
</organism>
<reference evidence="4 5" key="1">
    <citation type="submission" date="2018-11" db="EMBL/GenBank/DDBJ databases">
        <title>Genome sequence and assembly of Colletotrichum spinosum.</title>
        <authorList>
            <person name="Gan P."/>
            <person name="Shirasu K."/>
        </authorList>
    </citation>
    <scope>NUCLEOTIDE SEQUENCE [LARGE SCALE GENOMIC DNA]</scope>
    <source>
        <strain evidence="4 5">CBS 515.97</strain>
    </source>
</reference>
<dbReference type="InterPro" id="IPR029063">
    <property type="entry name" value="SAM-dependent_MTases_sf"/>
</dbReference>
<sequence>MTDTKELARGYTLVNDTQKDAGRFLLKRLDVVPGMRVLDVGCGPGDLTAHIADIVGADGEVVGIDPSKERITLALGKAKENLSFHEGKAEDLSRFPSGSFDIVFANSTFHWVQDQAAAVAEFARVLRPGGRLGMSGGSGDFVPAHQRIKAEVFAREAYKRCATHDGPKFIKQAELEQLLETSGFHKKDFTINKIVKVAEDGCAMMNWLDTSSSGKTCGGVSPELQAQVREEMTLEWDKMMTKDGIHMDLEMLVTVATRD</sequence>
<name>A0A4R8PYR9_9PEZI</name>
<dbReference type="InterPro" id="IPR025714">
    <property type="entry name" value="Methyltranfer_dom"/>
</dbReference>
<gene>
    <name evidence="4" type="primary">ubiE</name>
    <name evidence="4" type="ORF">C8035_v001448</name>
</gene>
<evidence type="ECO:0000313" key="4">
    <source>
        <dbReference type="EMBL" id="TDZ31071.1"/>
    </source>
</evidence>
<comment type="caution">
    <text evidence="4">The sequence shown here is derived from an EMBL/GenBank/DDBJ whole genome shotgun (WGS) entry which is preliminary data.</text>
</comment>